<comment type="caution">
    <text evidence="8">The sequence shown here is derived from an EMBL/GenBank/DDBJ whole genome shotgun (WGS) entry which is preliminary data.</text>
</comment>
<keyword evidence="5 6" id="KW-0819">tRNA processing</keyword>
<keyword evidence="9" id="KW-1185">Reference proteome</keyword>
<evidence type="ECO:0000256" key="4">
    <source>
        <dbReference type="ARBA" id="ARBA00022691"/>
    </source>
</evidence>
<comment type="function">
    <text evidence="6">Specifically methylates the adenine in position 37 of tRNA(1)(Val) (anticodon cmo5UAC).</text>
</comment>
<dbReference type="EC" id="2.1.1.223" evidence="6"/>
<organism evidence="8 9">
    <name type="scientific">Leminorella grimontii</name>
    <dbReference type="NCBI Taxonomy" id="82981"/>
    <lineage>
        <taxon>Bacteria</taxon>
        <taxon>Pseudomonadati</taxon>
        <taxon>Pseudomonadota</taxon>
        <taxon>Gammaproteobacteria</taxon>
        <taxon>Enterobacterales</taxon>
        <taxon>Budviciaceae</taxon>
        <taxon>Leminorella</taxon>
    </lineage>
</organism>
<protein>
    <recommendedName>
        <fullName evidence="6">tRNA1(Val) (adenine(37)-N6)-methyltransferase</fullName>
        <ecNumber evidence="6">2.1.1.223</ecNumber>
    </recommendedName>
    <alternativeName>
        <fullName evidence="6">tRNA m6A37 methyltransferase</fullName>
    </alternativeName>
</protein>
<evidence type="ECO:0000256" key="1">
    <source>
        <dbReference type="ARBA" id="ARBA00022490"/>
    </source>
</evidence>
<dbReference type="GO" id="GO:0016430">
    <property type="term" value="F:tRNA (adenine-N6)-methyltransferase activity"/>
    <property type="evidence" value="ECO:0007669"/>
    <property type="project" value="UniProtKB-UniRule"/>
</dbReference>
<dbReference type="GO" id="GO:0032259">
    <property type="term" value="P:methylation"/>
    <property type="evidence" value="ECO:0007669"/>
    <property type="project" value="UniProtKB-KW"/>
</dbReference>
<keyword evidence="2 6" id="KW-0489">Methyltransferase</keyword>
<proteinExistence type="inferred from homology"/>
<comment type="subcellular location">
    <subcellularLocation>
        <location evidence="6">Cytoplasm</location>
    </subcellularLocation>
</comment>
<sequence>MRVTTDGILLGSWTAIGGSCRRVLDIGTGTGLLALMLAQRSGDDVVLDAVEIDAAAALQAQENAAASPWPQRIRVFREDIKAFGQENLGGYEVIVSNPPYFEQGCECRDTPRAKARYTAALSHRDLLCCADALLAPQGAFSLILPVAQAASLQETAREFGWFVRRRAWVSHREGRSPYVTLLELVKTPCSTDETHLFIREPDGRSYTEAFKHLTRDFYLSF</sequence>
<dbReference type="Pfam" id="PF05175">
    <property type="entry name" value="MTS"/>
    <property type="match status" value="1"/>
</dbReference>
<evidence type="ECO:0000256" key="5">
    <source>
        <dbReference type="ARBA" id="ARBA00022694"/>
    </source>
</evidence>
<dbReference type="AlphaFoldDB" id="A0AAV5MWT7"/>
<dbReference type="PANTHER" id="PTHR47739">
    <property type="entry name" value="TRNA1(VAL) (ADENINE(37)-N6)-METHYLTRANSFERASE"/>
    <property type="match status" value="1"/>
</dbReference>
<feature type="domain" description="Methyltransferase small" evidence="7">
    <location>
        <begin position="21"/>
        <end position="104"/>
    </location>
</feature>
<dbReference type="InterPro" id="IPR002052">
    <property type="entry name" value="DNA_methylase_N6_adenine_CS"/>
</dbReference>
<dbReference type="CDD" id="cd02440">
    <property type="entry name" value="AdoMet_MTases"/>
    <property type="match status" value="1"/>
</dbReference>
<evidence type="ECO:0000256" key="3">
    <source>
        <dbReference type="ARBA" id="ARBA00022679"/>
    </source>
</evidence>
<comment type="similarity">
    <text evidence="6">Belongs to the methyltransferase superfamily. tRNA (adenine-N(6)-)-methyltransferase family.</text>
</comment>
<dbReference type="InterPro" id="IPR029063">
    <property type="entry name" value="SAM-dependent_MTases_sf"/>
</dbReference>
<dbReference type="EMBL" id="BRLH01000001">
    <property type="protein sequence ID" value="GKX53917.1"/>
    <property type="molecule type" value="Genomic_DNA"/>
</dbReference>
<dbReference type="SUPFAM" id="SSF53335">
    <property type="entry name" value="S-adenosyl-L-methionine-dependent methyltransferases"/>
    <property type="match status" value="1"/>
</dbReference>
<evidence type="ECO:0000313" key="8">
    <source>
        <dbReference type="EMBL" id="GKX53917.1"/>
    </source>
</evidence>
<dbReference type="PROSITE" id="PS51257">
    <property type="entry name" value="PROKAR_LIPOPROTEIN"/>
    <property type="match status" value="1"/>
</dbReference>
<dbReference type="GO" id="GO:0003676">
    <property type="term" value="F:nucleic acid binding"/>
    <property type="evidence" value="ECO:0007669"/>
    <property type="project" value="InterPro"/>
</dbReference>
<dbReference type="GO" id="GO:0008033">
    <property type="term" value="P:tRNA processing"/>
    <property type="evidence" value="ECO:0007669"/>
    <property type="project" value="UniProtKB-UniRule"/>
</dbReference>
<dbReference type="PANTHER" id="PTHR47739:SF1">
    <property type="entry name" value="TRNA1(VAL) (ADENINE(37)-N6)-METHYLTRANSFERASE"/>
    <property type="match status" value="1"/>
</dbReference>
<dbReference type="InterPro" id="IPR022882">
    <property type="entry name" value="tRNA_adenine-N6_MeTrfase"/>
</dbReference>
<evidence type="ECO:0000256" key="2">
    <source>
        <dbReference type="ARBA" id="ARBA00022603"/>
    </source>
</evidence>
<name>A0AAV5MWT7_9GAMM</name>
<dbReference type="HAMAP" id="MF_01872">
    <property type="entry name" value="tRNA_methyltr_YfiC"/>
    <property type="match status" value="1"/>
</dbReference>
<dbReference type="InterPro" id="IPR050210">
    <property type="entry name" value="tRNA_Adenine-N(6)_MTase"/>
</dbReference>
<keyword evidence="1 6" id="KW-0963">Cytoplasm</keyword>
<dbReference type="Proteomes" id="UP001058124">
    <property type="component" value="Unassembled WGS sequence"/>
</dbReference>
<evidence type="ECO:0000256" key="6">
    <source>
        <dbReference type="HAMAP-Rule" id="MF_01872"/>
    </source>
</evidence>
<keyword evidence="4 6" id="KW-0949">S-adenosyl-L-methionine</keyword>
<keyword evidence="3 6" id="KW-0808">Transferase</keyword>
<dbReference type="GO" id="GO:0005737">
    <property type="term" value="C:cytoplasm"/>
    <property type="evidence" value="ECO:0007669"/>
    <property type="project" value="UniProtKB-SubCell"/>
</dbReference>
<reference evidence="8" key="1">
    <citation type="submission" date="2022-06" db="EMBL/GenBank/DDBJ databases">
        <title>Draft genome sequences of Leminorella grimontii str. JCM5902.</title>
        <authorList>
            <person name="Wakabayashi Y."/>
            <person name="Kojima K."/>
        </authorList>
    </citation>
    <scope>NUCLEOTIDE SEQUENCE</scope>
    <source>
        <strain evidence="8">JCM 5902</strain>
    </source>
</reference>
<evidence type="ECO:0000313" key="9">
    <source>
        <dbReference type="Proteomes" id="UP001058124"/>
    </source>
</evidence>
<accession>A0AAV5MWT7</accession>
<gene>
    <name evidence="8" type="primary">yfiC</name>
    <name evidence="8" type="ORF">SOASR030_00290</name>
</gene>
<dbReference type="InterPro" id="IPR007848">
    <property type="entry name" value="Small_mtfrase_dom"/>
</dbReference>
<dbReference type="PROSITE" id="PS00092">
    <property type="entry name" value="N6_MTASE"/>
    <property type="match status" value="1"/>
</dbReference>
<dbReference type="Gene3D" id="3.40.50.150">
    <property type="entry name" value="Vaccinia Virus protein VP39"/>
    <property type="match status" value="1"/>
</dbReference>
<comment type="catalytic activity">
    <reaction evidence="6">
        <text>adenosine(37) in tRNA1(Val) + S-adenosyl-L-methionine = N(6)-methyladenosine(37) in tRNA1(Val) + S-adenosyl-L-homocysteine + H(+)</text>
        <dbReference type="Rhea" id="RHEA:43160"/>
        <dbReference type="Rhea" id="RHEA-COMP:10369"/>
        <dbReference type="Rhea" id="RHEA-COMP:10370"/>
        <dbReference type="ChEBI" id="CHEBI:15378"/>
        <dbReference type="ChEBI" id="CHEBI:57856"/>
        <dbReference type="ChEBI" id="CHEBI:59789"/>
        <dbReference type="ChEBI" id="CHEBI:74411"/>
        <dbReference type="ChEBI" id="CHEBI:74449"/>
        <dbReference type="EC" id="2.1.1.223"/>
    </reaction>
</comment>
<evidence type="ECO:0000259" key="7">
    <source>
        <dbReference type="Pfam" id="PF05175"/>
    </source>
</evidence>